<dbReference type="GO" id="GO:0003676">
    <property type="term" value="F:nucleic acid binding"/>
    <property type="evidence" value="ECO:0007669"/>
    <property type="project" value="InterPro"/>
</dbReference>
<dbReference type="Proteomes" id="UP001146793">
    <property type="component" value="Unassembled WGS sequence"/>
</dbReference>
<feature type="region of interest" description="Disordered" evidence="1">
    <location>
        <begin position="1"/>
        <end position="20"/>
    </location>
</feature>
<keyword evidence="2" id="KW-0472">Membrane</keyword>
<dbReference type="InterPro" id="IPR027815">
    <property type="entry name" value="CSC1/OSCA1-like_cyt"/>
</dbReference>
<dbReference type="PANTHER" id="PTHR13018">
    <property type="entry name" value="PROBABLE MEMBRANE PROTEIN DUF221-RELATED"/>
    <property type="match status" value="1"/>
</dbReference>
<evidence type="ECO:0000259" key="3">
    <source>
        <dbReference type="Pfam" id="PF14703"/>
    </source>
</evidence>
<feature type="compositionally biased region" description="Basic and acidic residues" evidence="1">
    <location>
        <begin position="788"/>
        <end position="800"/>
    </location>
</feature>
<dbReference type="InterPro" id="IPR045122">
    <property type="entry name" value="Csc1-like"/>
</dbReference>
<keyword evidence="2" id="KW-0812">Transmembrane</keyword>
<name>A0AAV8AA56_9EUKA</name>
<protein>
    <submittedName>
        <fullName evidence="4">Membrane protein</fullName>
    </submittedName>
</protein>
<evidence type="ECO:0000313" key="5">
    <source>
        <dbReference type="Proteomes" id="UP001146793"/>
    </source>
</evidence>
<dbReference type="Gene3D" id="3.30.70.330">
    <property type="match status" value="1"/>
</dbReference>
<organism evidence="4 5">
    <name type="scientific">Anaeramoeba flamelloides</name>
    <dbReference type="NCBI Taxonomy" id="1746091"/>
    <lineage>
        <taxon>Eukaryota</taxon>
        <taxon>Metamonada</taxon>
        <taxon>Anaeramoebidae</taxon>
        <taxon>Anaeramoeba</taxon>
    </lineage>
</organism>
<dbReference type="AlphaFoldDB" id="A0AAV8AA56"/>
<gene>
    <name evidence="4" type="ORF">M0812_05165</name>
</gene>
<evidence type="ECO:0000256" key="1">
    <source>
        <dbReference type="SAM" id="MobiDB-lite"/>
    </source>
</evidence>
<feature type="transmembrane region" description="Helical" evidence="2">
    <location>
        <begin position="440"/>
        <end position="463"/>
    </location>
</feature>
<dbReference type="PANTHER" id="PTHR13018:SF5">
    <property type="entry name" value="RE44586P"/>
    <property type="match status" value="1"/>
</dbReference>
<reference evidence="4" key="1">
    <citation type="submission" date="2022-08" db="EMBL/GenBank/DDBJ databases">
        <title>Novel sulphate-reducing endosymbionts in the free-living metamonad Anaeramoeba.</title>
        <authorList>
            <person name="Jerlstrom-Hultqvist J."/>
            <person name="Cepicka I."/>
            <person name="Gallot-Lavallee L."/>
            <person name="Salas-Leiva D."/>
            <person name="Curtis B.A."/>
            <person name="Zahonova K."/>
            <person name="Pipaliya S."/>
            <person name="Dacks J."/>
            <person name="Roger A.J."/>
        </authorList>
    </citation>
    <scope>NUCLEOTIDE SEQUENCE</scope>
    <source>
        <strain evidence="4">Busselton2</strain>
    </source>
</reference>
<feature type="domain" description="CSC1/OSCA1-like cytosolic" evidence="3">
    <location>
        <begin position="248"/>
        <end position="427"/>
    </location>
</feature>
<dbReference type="GO" id="GO:0005227">
    <property type="term" value="F:calcium-activated cation channel activity"/>
    <property type="evidence" value="ECO:0007669"/>
    <property type="project" value="InterPro"/>
</dbReference>
<dbReference type="EMBL" id="JANTQA010000011">
    <property type="protein sequence ID" value="KAJ3451124.1"/>
    <property type="molecule type" value="Genomic_DNA"/>
</dbReference>
<feature type="transmembrane region" description="Helical" evidence="2">
    <location>
        <begin position="509"/>
        <end position="529"/>
    </location>
</feature>
<feature type="transmembrane region" description="Helical" evidence="2">
    <location>
        <begin position="469"/>
        <end position="489"/>
    </location>
</feature>
<feature type="transmembrane region" description="Helical" evidence="2">
    <location>
        <begin position="541"/>
        <end position="559"/>
    </location>
</feature>
<feature type="transmembrane region" description="Helical" evidence="2">
    <location>
        <begin position="652"/>
        <end position="674"/>
    </location>
</feature>
<sequence>MNALKKIKKQASDKLSESTNTIKTKKNKLTKTVSDGIEKTKTISKSTVKKISEMKIPVIREESTDFSSEKTFDTSTQEEIDDLLPRDSKKDMEAKIEIAKDFRKRKLPHTKGEGNTPRPLPFFGTSLRKFKDQNHNLSLGTILYFDFNFRIIFWVAIMSILALVSVLLNYSNSESTFKGCPRENAEPDNASLMRTTLGNIPGGNAVVQILMSYALILVSIFFLRNLYKNTSKIICNYVLERKVTSLSDRTVFVQNIPKSVTSRTKIAEFFSKFGVVSHVVYPKNYRKIYDTCQEIYDLKRMRVELNLKEEKTGKKAFGHSVAPGFLKAKGLGRDVEWIDEKIEDLDGKITKILEKKSKLFKKKKKRADYIGCAYITFETIEMAALCLATREKWYTKWIPFFGGKLVWKHNRLRVERAPEPDDLIWKNLGISRLSRQIRSLFIWAILGCIVTASIAILGSLTYLQEDNEQFAIIISFIITIFNVILEYAIDMLVGMEKNHSKSSEEASKLFFKLISTSLNQFLFLFISYWGNKNFWKETSDIVLYSTIIESLRTVVISIIKRRAMDWWGLRSARKKSFSLFGLKESYHPKLFELSSFYASIFRIVNQTFLFFFGWPLITIISLVFLSLTYFVNKWFLLRNLVESHKYTEAIQSKILALLPFLLIFHAVCNLVVFIRQIEACDTQELGVTDTPVFFLILVLIFIAIGVAIAFQIYGIVVRVKLFKKKTKLVRKETEDVEDNLYIEKKKSYRPPYRTKAVVEFQRKGKTLNKDVPEINENLNQENVPSGDEIQKLELESKTTESDNSSTSSGSDSD</sequence>
<feature type="compositionally biased region" description="Low complexity" evidence="1">
    <location>
        <begin position="801"/>
        <end position="813"/>
    </location>
</feature>
<dbReference type="InterPro" id="IPR012677">
    <property type="entry name" value="Nucleotide-bd_a/b_plait_sf"/>
</dbReference>
<proteinExistence type="predicted"/>
<dbReference type="SUPFAM" id="SSF54928">
    <property type="entry name" value="RNA-binding domain, RBD"/>
    <property type="match status" value="1"/>
</dbReference>
<keyword evidence="2" id="KW-1133">Transmembrane helix</keyword>
<feature type="region of interest" description="Disordered" evidence="1">
    <location>
        <begin position="768"/>
        <end position="813"/>
    </location>
</feature>
<evidence type="ECO:0000313" key="4">
    <source>
        <dbReference type="EMBL" id="KAJ3451124.1"/>
    </source>
</evidence>
<dbReference type="InterPro" id="IPR035979">
    <property type="entry name" value="RBD_domain_sf"/>
</dbReference>
<feature type="transmembrane region" description="Helical" evidence="2">
    <location>
        <begin position="151"/>
        <end position="170"/>
    </location>
</feature>
<accession>A0AAV8AA56</accession>
<feature type="transmembrane region" description="Helical" evidence="2">
    <location>
        <begin position="694"/>
        <end position="717"/>
    </location>
</feature>
<feature type="transmembrane region" description="Helical" evidence="2">
    <location>
        <begin position="205"/>
        <end position="223"/>
    </location>
</feature>
<dbReference type="GO" id="GO:0005886">
    <property type="term" value="C:plasma membrane"/>
    <property type="evidence" value="ECO:0007669"/>
    <property type="project" value="TreeGrafter"/>
</dbReference>
<evidence type="ECO:0000256" key="2">
    <source>
        <dbReference type="SAM" id="Phobius"/>
    </source>
</evidence>
<feature type="transmembrane region" description="Helical" evidence="2">
    <location>
        <begin position="607"/>
        <end position="631"/>
    </location>
</feature>
<comment type="caution">
    <text evidence="4">The sequence shown here is derived from an EMBL/GenBank/DDBJ whole genome shotgun (WGS) entry which is preliminary data.</text>
</comment>
<dbReference type="Pfam" id="PF14703">
    <property type="entry name" value="PHM7_cyt"/>
    <property type="match status" value="1"/>
</dbReference>